<dbReference type="PANTHER" id="PTHR24252:SF7">
    <property type="entry name" value="HYALIN"/>
    <property type="match status" value="1"/>
</dbReference>
<evidence type="ECO:0000256" key="3">
    <source>
        <dbReference type="ARBA" id="ARBA00022801"/>
    </source>
</evidence>
<evidence type="ECO:0000256" key="7">
    <source>
        <dbReference type="SAM" id="MobiDB-lite"/>
    </source>
</evidence>
<protein>
    <recommendedName>
        <fullName evidence="9">Peptidase S1 domain-containing protein</fullName>
    </recommendedName>
</protein>
<feature type="compositionally biased region" description="Basic and acidic residues" evidence="7">
    <location>
        <begin position="304"/>
        <end position="314"/>
    </location>
</feature>
<dbReference type="InterPro" id="IPR043504">
    <property type="entry name" value="Peptidase_S1_PA_chymotrypsin"/>
</dbReference>
<dbReference type="Pfam" id="PF00089">
    <property type="entry name" value="Trypsin"/>
    <property type="match status" value="1"/>
</dbReference>
<evidence type="ECO:0000259" key="9">
    <source>
        <dbReference type="PROSITE" id="PS50240"/>
    </source>
</evidence>
<reference evidence="11" key="1">
    <citation type="submission" date="2024-04" db="EMBL/GenBank/DDBJ databases">
        <title>Salinicola lusitanus LLJ914,a marine bacterium isolated from the Okinawa Trough.</title>
        <authorList>
            <person name="Li J."/>
        </authorList>
    </citation>
    <scope>NUCLEOTIDE SEQUENCE [LARGE SCALE GENOMIC DNA]</scope>
</reference>
<organism evidence="10 11">
    <name type="scientific">Mugilogobius chulae</name>
    <name type="common">yellowstripe goby</name>
    <dbReference type="NCBI Taxonomy" id="88201"/>
    <lineage>
        <taxon>Eukaryota</taxon>
        <taxon>Metazoa</taxon>
        <taxon>Chordata</taxon>
        <taxon>Craniata</taxon>
        <taxon>Vertebrata</taxon>
        <taxon>Euteleostomi</taxon>
        <taxon>Actinopterygii</taxon>
        <taxon>Neopterygii</taxon>
        <taxon>Teleostei</taxon>
        <taxon>Neoteleostei</taxon>
        <taxon>Acanthomorphata</taxon>
        <taxon>Gobiaria</taxon>
        <taxon>Gobiiformes</taxon>
        <taxon>Gobioidei</taxon>
        <taxon>Gobiidae</taxon>
        <taxon>Gobionellinae</taxon>
        <taxon>Mugilogobius</taxon>
    </lineage>
</organism>
<keyword evidence="11" id="KW-1185">Reference proteome</keyword>
<dbReference type="PROSITE" id="PS50240">
    <property type="entry name" value="TRYPSIN_DOM"/>
    <property type="match status" value="1"/>
</dbReference>
<dbReference type="CDD" id="cd00190">
    <property type="entry name" value="Tryp_SPc"/>
    <property type="match status" value="1"/>
</dbReference>
<proteinExistence type="predicted"/>
<keyword evidence="3 6" id="KW-0378">Hydrolase</keyword>
<feature type="region of interest" description="Disordered" evidence="7">
    <location>
        <begin position="284"/>
        <end position="354"/>
    </location>
</feature>
<comment type="caution">
    <text evidence="10">The sequence shown here is derived from an EMBL/GenBank/DDBJ whole genome shotgun (WGS) entry which is preliminary data.</text>
</comment>
<sequence>MDLRWNFFGLILGIVLRLKVCGQAPLSPRIVGGTEASPGTWPWIVSLQIPAVQHVCGGSLINEQWVLTAAHCCDPLASLDNIFAYLGRHNSSDPNPHQVKRKVTSIRIYPGYVDVFGDYDMCLLKLDSPVTFSQYIQPVCLAARGSEVHGGDKAWVAGWGITKEETFMFPAALNEVSVPIVGQNQCKCDIPFFLPPDTLCAGLSEGGKDACQGDSGGPLVIKVGGQWVQVGVVSLGEGCGRPNTPGVYSKVSVYEDWIKNETSTSDANQPGFVNVTATGQDPDNDFRCTTTTPVPMTSTTTYRTTDDDFVKDTTTRPSTIRPTSTPRTATALPTEDDYDDDDDDRDSVLIMGTR</sequence>
<dbReference type="Gene3D" id="2.40.10.10">
    <property type="entry name" value="Trypsin-like serine proteases"/>
    <property type="match status" value="1"/>
</dbReference>
<dbReference type="FunFam" id="2.40.10.10:FF:000024">
    <property type="entry name" value="Serine protease 53"/>
    <property type="match status" value="1"/>
</dbReference>
<dbReference type="InterPro" id="IPR001314">
    <property type="entry name" value="Peptidase_S1A"/>
</dbReference>
<accession>A0AAW0P3V7</accession>
<dbReference type="InterPro" id="IPR009003">
    <property type="entry name" value="Peptidase_S1_PA"/>
</dbReference>
<name>A0AAW0P3V7_9GOBI</name>
<evidence type="ECO:0000256" key="4">
    <source>
        <dbReference type="ARBA" id="ARBA00022825"/>
    </source>
</evidence>
<evidence type="ECO:0000256" key="8">
    <source>
        <dbReference type="SAM" id="SignalP"/>
    </source>
</evidence>
<keyword evidence="5" id="KW-1015">Disulfide bond</keyword>
<evidence type="ECO:0000313" key="10">
    <source>
        <dbReference type="EMBL" id="KAK7909536.1"/>
    </source>
</evidence>
<feature type="signal peptide" evidence="8">
    <location>
        <begin position="1"/>
        <end position="22"/>
    </location>
</feature>
<gene>
    <name evidence="10" type="ORF">WMY93_014220</name>
</gene>
<dbReference type="EMBL" id="JBBPFD010000010">
    <property type="protein sequence ID" value="KAK7909536.1"/>
    <property type="molecule type" value="Genomic_DNA"/>
</dbReference>
<dbReference type="GO" id="GO:0004252">
    <property type="term" value="F:serine-type endopeptidase activity"/>
    <property type="evidence" value="ECO:0007669"/>
    <property type="project" value="InterPro"/>
</dbReference>
<dbReference type="PROSITE" id="PS00134">
    <property type="entry name" value="TRYPSIN_HIS"/>
    <property type="match status" value="1"/>
</dbReference>
<dbReference type="AlphaFoldDB" id="A0AAW0P3V7"/>
<feature type="domain" description="Peptidase S1" evidence="9">
    <location>
        <begin position="30"/>
        <end position="263"/>
    </location>
</feature>
<evidence type="ECO:0000256" key="6">
    <source>
        <dbReference type="RuleBase" id="RU363034"/>
    </source>
</evidence>
<keyword evidence="1 6" id="KW-0645">Protease</keyword>
<feature type="chain" id="PRO_5043788308" description="Peptidase S1 domain-containing protein" evidence="8">
    <location>
        <begin position="23"/>
        <end position="354"/>
    </location>
</feature>
<evidence type="ECO:0000256" key="2">
    <source>
        <dbReference type="ARBA" id="ARBA00022729"/>
    </source>
</evidence>
<dbReference type="GO" id="GO:0006508">
    <property type="term" value="P:proteolysis"/>
    <property type="evidence" value="ECO:0007669"/>
    <property type="project" value="UniProtKB-KW"/>
</dbReference>
<evidence type="ECO:0000256" key="1">
    <source>
        <dbReference type="ARBA" id="ARBA00022670"/>
    </source>
</evidence>
<dbReference type="SUPFAM" id="SSF50494">
    <property type="entry name" value="Trypsin-like serine proteases"/>
    <property type="match status" value="1"/>
</dbReference>
<dbReference type="SMART" id="SM00020">
    <property type="entry name" value="Tryp_SPc"/>
    <property type="match status" value="1"/>
</dbReference>
<dbReference type="PANTHER" id="PTHR24252">
    <property type="entry name" value="ACROSIN-RELATED"/>
    <property type="match status" value="1"/>
</dbReference>
<evidence type="ECO:0000256" key="5">
    <source>
        <dbReference type="ARBA" id="ARBA00023157"/>
    </source>
</evidence>
<feature type="compositionally biased region" description="Low complexity" evidence="7">
    <location>
        <begin position="315"/>
        <end position="333"/>
    </location>
</feature>
<feature type="compositionally biased region" description="Low complexity" evidence="7">
    <location>
        <begin position="289"/>
        <end position="303"/>
    </location>
</feature>
<dbReference type="InterPro" id="IPR018114">
    <property type="entry name" value="TRYPSIN_HIS"/>
</dbReference>
<keyword evidence="4 6" id="KW-0720">Serine protease</keyword>
<keyword evidence="2 8" id="KW-0732">Signal</keyword>
<dbReference type="Proteomes" id="UP001460270">
    <property type="component" value="Unassembled WGS sequence"/>
</dbReference>
<evidence type="ECO:0000313" key="11">
    <source>
        <dbReference type="Proteomes" id="UP001460270"/>
    </source>
</evidence>
<dbReference type="InterPro" id="IPR001254">
    <property type="entry name" value="Trypsin_dom"/>
</dbReference>
<dbReference type="PROSITE" id="PS00135">
    <property type="entry name" value="TRYPSIN_SER"/>
    <property type="match status" value="1"/>
</dbReference>
<dbReference type="InterPro" id="IPR033116">
    <property type="entry name" value="TRYPSIN_SER"/>
</dbReference>
<dbReference type="PRINTS" id="PR00722">
    <property type="entry name" value="CHYMOTRYPSIN"/>
</dbReference>
<feature type="compositionally biased region" description="Acidic residues" evidence="7">
    <location>
        <begin position="334"/>
        <end position="345"/>
    </location>
</feature>